<dbReference type="Gene3D" id="3.40.50.10680">
    <property type="entry name" value="CofD-like domains"/>
    <property type="match status" value="1"/>
</dbReference>
<dbReference type="GO" id="GO:0043743">
    <property type="term" value="F:LPPG:FO 2-phospho-L-lactate transferase activity"/>
    <property type="evidence" value="ECO:0007669"/>
    <property type="project" value="InterPro"/>
</dbReference>
<proteinExistence type="inferred from homology"/>
<dbReference type="InterPro" id="IPR010115">
    <property type="entry name" value="FbiA/CofD"/>
</dbReference>
<dbReference type="AlphaFoldDB" id="A0A2N5X0U4"/>
<evidence type="ECO:0000313" key="4">
    <source>
        <dbReference type="Proteomes" id="UP000235005"/>
    </source>
</evidence>
<comment type="caution">
    <text evidence="3">The sequence shown here is derived from an EMBL/GenBank/DDBJ whole genome shotgun (WGS) entry which is preliminary data.</text>
</comment>
<evidence type="ECO:0000256" key="2">
    <source>
        <dbReference type="ARBA" id="ARBA00022842"/>
    </source>
</evidence>
<evidence type="ECO:0000313" key="3">
    <source>
        <dbReference type="EMBL" id="PLW68123.1"/>
    </source>
</evidence>
<dbReference type="PANTHER" id="PTHR43007:SF1">
    <property type="entry name" value="2-PHOSPHO-L-LACTATE TRANSFERASE"/>
    <property type="match status" value="1"/>
</dbReference>
<dbReference type="HAMAP" id="MF_01257">
    <property type="entry name" value="CofD"/>
    <property type="match status" value="1"/>
</dbReference>
<dbReference type="Gene3D" id="1.10.8.240">
    <property type="entry name" value="CofD-like domain"/>
    <property type="match status" value="1"/>
</dbReference>
<dbReference type="EMBL" id="PKUS01000019">
    <property type="protein sequence ID" value="PLW68123.1"/>
    <property type="molecule type" value="Genomic_DNA"/>
</dbReference>
<keyword evidence="2" id="KW-0460">Magnesium</keyword>
<evidence type="ECO:0000256" key="1">
    <source>
        <dbReference type="ARBA" id="ARBA00022679"/>
    </source>
</evidence>
<dbReference type="SUPFAM" id="SSF142338">
    <property type="entry name" value="CofD-like"/>
    <property type="match status" value="1"/>
</dbReference>
<dbReference type="OrthoDB" id="7466225at2"/>
<sequence length="336" mass="36748">MWLRRAVARSQPGYVSLKGGAVKQVLALSGGVGGAKLSLGLERVLPAGALHVLVNTGDDFTHLGLHISPDIDTVLYTLAGRANQAQGWGLEGESWNTMEAMALLDGETWFRLGDRDIATHLWRRSQLDAGQDLAAVTQDLARRMGVKSHIYPMCRETVRTVVHTDEGDLPFQHYFVRRQCEPRVRSFEFEGLAAARPDPDVLALLASDDLGHIVVCPSNPFVSIDPVLQVPGMWQALRDHAAPVILVSPIVDGMAIKGPAAKMMAELRVPVTAAGVARHYAERYPDLVDHFLIDDSDAKLTDEINRLGLNAVCTATVMTTLEDKMRLARTCLSLEM</sequence>
<dbReference type="Pfam" id="PF01933">
    <property type="entry name" value="CofD"/>
    <property type="match status" value="1"/>
</dbReference>
<dbReference type="Proteomes" id="UP000235005">
    <property type="component" value="Unassembled WGS sequence"/>
</dbReference>
<dbReference type="NCBIfam" id="TIGR01819">
    <property type="entry name" value="F420_cofD"/>
    <property type="match status" value="1"/>
</dbReference>
<dbReference type="GO" id="GO:0000287">
    <property type="term" value="F:magnesium ion binding"/>
    <property type="evidence" value="ECO:0007669"/>
    <property type="project" value="InterPro"/>
</dbReference>
<dbReference type="PANTHER" id="PTHR43007">
    <property type="entry name" value="2-PHOSPHO-L-LACTATE TRANSFERASE"/>
    <property type="match status" value="1"/>
</dbReference>
<keyword evidence="1 3" id="KW-0808">Transferase</keyword>
<dbReference type="CDD" id="cd07186">
    <property type="entry name" value="CofD_like"/>
    <property type="match status" value="1"/>
</dbReference>
<dbReference type="InterPro" id="IPR002882">
    <property type="entry name" value="CofD"/>
</dbReference>
<organism evidence="3 4">
    <name type="scientific">Pseudohalioglobus lutimaris</name>
    <dbReference type="NCBI Taxonomy" id="1737061"/>
    <lineage>
        <taxon>Bacteria</taxon>
        <taxon>Pseudomonadati</taxon>
        <taxon>Pseudomonadota</taxon>
        <taxon>Gammaproteobacteria</taxon>
        <taxon>Cellvibrionales</taxon>
        <taxon>Halieaceae</taxon>
        <taxon>Pseudohalioglobus</taxon>
    </lineage>
</organism>
<dbReference type="InterPro" id="IPR038136">
    <property type="entry name" value="CofD-like_dom_sf"/>
</dbReference>
<gene>
    <name evidence="3" type="ORF">C0039_14310</name>
</gene>
<name>A0A2N5X0U4_9GAMM</name>
<protein>
    <submittedName>
        <fullName evidence="3">2-phospho-L-lactate transferase</fullName>
    </submittedName>
</protein>
<reference evidence="3 4" key="1">
    <citation type="submission" date="2018-01" db="EMBL/GenBank/DDBJ databases">
        <title>The draft genome sequence of Halioglobus lutimaris HF004.</title>
        <authorList>
            <person name="Du Z.-J."/>
            <person name="Shi M.-J."/>
        </authorList>
    </citation>
    <scope>NUCLEOTIDE SEQUENCE [LARGE SCALE GENOMIC DNA]</scope>
    <source>
        <strain evidence="3 4">HF004</strain>
    </source>
</reference>
<accession>A0A2N5X0U4</accession>
<keyword evidence="4" id="KW-1185">Reference proteome</keyword>